<proteinExistence type="predicted"/>
<name>A0A6A5U8Q9_9PLEO</name>
<evidence type="ECO:0000313" key="2">
    <source>
        <dbReference type="Proteomes" id="UP000800035"/>
    </source>
</evidence>
<dbReference type="AlphaFoldDB" id="A0A6A5U8Q9"/>
<organism evidence="1 2">
    <name type="scientific">Byssothecium circinans</name>
    <dbReference type="NCBI Taxonomy" id="147558"/>
    <lineage>
        <taxon>Eukaryota</taxon>
        <taxon>Fungi</taxon>
        <taxon>Dikarya</taxon>
        <taxon>Ascomycota</taxon>
        <taxon>Pezizomycotina</taxon>
        <taxon>Dothideomycetes</taxon>
        <taxon>Pleosporomycetidae</taxon>
        <taxon>Pleosporales</taxon>
        <taxon>Massarineae</taxon>
        <taxon>Massarinaceae</taxon>
        <taxon>Byssothecium</taxon>
    </lineage>
</organism>
<sequence>MVCSLLRQSENANDDAENNHFDIPSIAIPQSAQTPCLPINPTRKKVFGNQNIVHPCRKTTPRRPFLTRSALLQIPHSKRFQGSSRDIVPAHHHPSAWEHPPACMSFAVPGTHRTVQGPRSTI</sequence>
<accession>A0A6A5U8Q9</accession>
<dbReference type="Proteomes" id="UP000800035">
    <property type="component" value="Unassembled WGS sequence"/>
</dbReference>
<keyword evidence="2" id="KW-1185">Reference proteome</keyword>
<gene>
    <name evidence="1" type="ORF">CC80DRAFT_229978</name>
</gene>
<evidence type="ECO:0000313" key="1">
    <source>
        <dbReference type="EMBL" id="KAF1961098.1"/>
    </source>
</evidence>
<dbReference type="EMBL" id="ML976981">
    <property type="protein sequence ID" value="KAF1961098.1"/>
    <property type="molecule type" value="Genomic_DNA"/>
</dbReference>
<protein>
    <submittedName>
        <fullName evidence="1">Uncharacterized protein</fullName>
    </submittedName>
</protein>
<reference evidence="1" key="1">
    <citation type="journal article" date="2020" name="Stud. Mycol.">
        <title>101 Dothideomycetes genomes: a test case for predicting lifestyles and emergence of pathogens.</title>
        <authorList>
            <person name="Haridas S."/>
            <person name="Albert R."/>
            <person name="Binder M."/>
            <person name="Bloem J."/>
            <person name="Labutti K."/>
            <person name="Salamov A."/>
            <person name="Andreopoulos B."/>
            <person name="Baker S."/>
            <person name="Barry K."/>
            <person name="Bills G."/>
            <person name="Bluhm B."/>
            <person name="Cannon C."/>
            <person name="Castanera R."/>
            <person name="Culley D."/>
            <person name="Daum C."/>
            <person name="Ezra D."/>
            <person name="Gonzalez J."/>
            <person name="Henrissat B."/>
            <person name="Kuo A."/>
            <person name="Liang C."/>
            <person name="Lipzen A."/>
            <person name="Lutzoni F."/>
            <person name="Magnuson J."/>
            <person name="Mondo S."/>
            <person name="Nolan M."/>
            <person name="Ohm R."/>
            <person name="Pangilinan J."/>
            <person name="Park H.-J."/>
            <person name="Ramirez L."/>
            <person name="Alfaro M."/>
            <person name="Sun H."/>
            <person name="Tritt A."/>
            <person name="Yoshinaga Y."/>
            <person name="Zwiers L.-H."/>
            <person name="Turgeon B."/>
            <person name="Goodwin S."/>
            <person name="Spatafora J."/>
            <person name="Crous P."/>
            <person name="Grigoriev I."/>
        </authorList>
    </citation>
    <scope>NUCLEOTIDE SEQUENCE</scope>
    <source>
        <strain evidence="1">CBS 675.92</strain>
    </source>
</reference>